<feature type="compositionally biased region" description="Polar residues" evidence="1">
    <location>
        <begin position="30"/>
        <end position="42"/>
    </location>
</feature>
<evidence type="ECO:0000313" key="3">
    <source>
        <dbReference type="Proteomes" id="UP000000304"/>
    </source>
</evidence>
<organism evidence="2 3">
    <name type="scientific">Drosophila simulans</name>
    <name type="common">Fruit fly</name>
    <dbReference type="NCBI Taxonomy" id="7240"/>
    <lineage>
        <taxon>Eukaryota</taxon>
        <taxon>Metazoa</taxon>
        <taxon>Ecdysozoa</taxon>
        <taxon>Arthropoda</taxon>
        <taxon>Hexapoda</taxon>
        <taxon>Insecta</taxon>
        <taxon>Pterygota</taxon>
        <taxon>Neoptera</taxon>
        <taxon>Endopterygota</taxon>
        <taxon>Diptera</taxon>
        <taxon>Brachycera</taxon>
        <taxon>Muscomorpha</taxon>
        <taxon>Ephydroidea</taxon>
        <taxon>Drosophilidae</taxon>
        <taxon>Drosophila</taxon>
        <taxon>Sophophora</taxon>
    </lineage>
</organism>
<protein>
    <submittedName>
        <fullName evidence="2">GD17718</fullName>
    </submittedName>
</protein>
<feature type="compositionally biased region" description="Low complexity" evidence="1">
    <location>
        <begin position="105"/>
        <end position="114"/>
    </location>
</feature>
<feature type="compositionally biased region" description="Basic and acidic residues" evidence="1">
    <location>
        <begin position="137"/>
        <end position="150"/>
    </location>
</feature>
<dbReference type="Proteomes" id="UP000000304">
    <property type="component" value="Unassembled WGS sequence"/>
</dbReference>
<evidence type="ECO:0000256" key="1">
    <source>
        <dbReference type="SAM" id="MobiDB-lite"/>
    </source>
</evidence>
<gene>
    <name evidence="2" type="primary">Dsim\GD17718</name>
    <name evidence="2" type="ORF">Dsim_GD17718</name>
</gene>
<dbReference type="EMBL" id="CH982451">
    <property type="protein sequence ID" value="EDX15283.1"/>
    <property type="molecule type" value="Genomic_DNA"/>
</dbReference>
<name>B4NSV1_DROSI</name>
<proteinExistence type="predicted"/>
<dbReference type="HOGENOM" id="CLU_1541753_0_0_1"/>
<reference evidence="2 3" key="1">
    <citation type="journal article" date="2007" name="Nature">
        <title>Evolution of genes and genomes on the Drosophila phylogeny.</title>
        <authorList>
            <consortium name="Drosophila 12 Genomes Consortium"/>
            <person name="Clark A.G."/>
            <person name="Eisen M.B."/>
            <person name="Smith D.R."/>
            <person name="Bergman C.M."/>
            <person name="Oliver B."/>
            <person name="Markow T.A."/>
            <person name="Kaufman T.C."/>
            <person name="Kellis M."/>
            <person name="Gelbart W."/>
            <person name="Iyer V.N."/>
            <person name="Pollard D.A."/>
            <person name="Sackton T.B."/>
            <person name="Larracuente A.M."/>
            <person name="Singh N.D."/>
            <person name="Abad J.P."/>
            <person name="Abt D.N."/>
            <person name="Adryan B."/>
            <person name="Aguade M."/>
            <person name="Akashi H."/>
            <person name="Anderson W.W."/>
            <person name="Aquadro C.F."/>
            <person name="Ardell D.H."/>
            <person name="Arguello R."/>
            <person name="Artieri C.G."/>
            <person name="Barbash D.A."/>
            <person name="Barker D."/>
            <person name="Barsanti P."/>
            <person name="Batterham P."/>
            <person name="Batzoglou S."/>
            <person name="Begun D."/>
            <person name="Bhutkar A."/>
            <person name="Blanco E."/>
            <person name="Bosak S.A."/>
            <person name="Bradley R.K."/>
            <person name="Brand A.D."/>
            <person name="Brent M.R."/>
            <person name="Brooks A.N."/>
            <person name="Brown R.H."/>
            <person name="Butlin R.K."/>
            <person name="Caggese C."/>
            <person name="Calvi B.R."/>
            <person name="Bernardo de Carvalho A."/>
            <person name="Caspi A."/>
            <person name="Castrezana S."/>
            <person name="Celniker S.E."/>
            <person name="Chang J.L."/>
            <person name="Chapple C."/>
            <person name="Chatterji S."/>
            <person name="Chinwalla A."/>
            <person name="Civetta A."/>
            <person name="Clifton S.W."/>
            <person name="Comeron J.M."/>
            <person name="Costello J.C."/>
            <person name="Coyne J.A."/>
            <person name="Daub J."/>
            <person name="David R.G."/>
            <person name="Delcher A.L."/>
            <person name="Delehaunty K."/>
            <person name="Do C.B."/>
            <person name="Ebling H."/>
            <person name="Edwards K."/>
            <person name="Eickbush T."/>
            <person name="Evans J.D."/>
            <person name="Filipski A."/>
            <person name="Findeiss S."/>
            <person name="Freyhult E."/>
            <person name="Fulton L."/>
            <person name="Fulton R."/>
            <person name="Garcia A.C."/>
            <person name="Gardiner A."/>
            <person name="Garfield D.A."/>
            <person name="Garvin B.E."/>
            <person name="Gibson G."/>
            <person name="Gilbert D."/>
            <person name="Gnerre S."/>
            <person name="Godfrey J."/>
            <person name="Good R."/>
            <person name="Gotea V."/>
            <person name="Gravely B."/>
            <person name="Greenberg A.J."/>
            <person name="Griffiths-Jones S."/>
            <person name="Gross S."/>
            <person name="Guigo R."/>
            <person name="Gustafson E.A."/>
            <person name="Haerty W."/>
            <person name="Hahn M.W."/>
            <person name="Halligan D.L."/>
            <person name="Halpern A.L."/>
            <person name="Halter G.M."/>
            <person name="Han M.V."/>
            <person name="Heger A."/>
            <person name="Hillier L."/>
            <person name="Hinrichs A.S."/>
            <person name="Holmes I."/>
            <person name="Hoskins R.A."/>
            <person name="Hubisz M.J."/>
            <person name="Hultmark D."/>
            <person name="Huntley M.A."/>
            <person name="Jaffe D.B."/>
            <person name="Jagadeeshan S."/>
            <person name="Jeck W.R."/>
            <person name="Johnson J."/>
            <person name="Jones C.D."/>
            <person name="Jordan W.C."/>
            <person name="Karpen G.H."/>
            <person name="Kataoka E."/>
            <person name="Keightley P.D."/>
            <person name="Kheradpour P."/>
            <person name="Kirkness E.F."/>
            <person name="Koerich L.B."/>
            <person name="Kristiansen K."/>
            <person name="Kudrna D."/>
            <person name="Kulathinal R.J."/>
            <person name="Kumar S."/>
            <person name="Kwok R."/>
            <person name="Lander E."/>
            <person name="Langley C.H."/>
            <person name="Lapoint R."/>
            <person name="Lazzaro B.P."/>
            <person name="Lee S.J."/>
            <person name="Levesque L."/>
            <person name="Li R."/>
            <person name="Lin C.F."/>
            <person name="Lin M.F."/>
            <person name="Lindblad-Toh K."/>
            <person name="Llopart A."/>
            <person name="Long M."/>
            <person name="Low L."/>
            <person name="Lozovsky E."/>
            <person name="Lu J."/>
            <person name="Luo M."/>
            <person name="Machado C.A."/>
            <person name="Makalowski W."/>
            <person name="Marzo M."/>
            <person name="Matsuda M."/>
            <person name="Matzkin L."/>
            <person name="McAllister B."/>
            <person name="McBride C.S."/>
            <person name="McKernan B."/>
            <person name="McKernan K."/>
            <person name="Mendez-Lago M."/>
            <person name="Minx P."/>
            <person name="Mollenhauer M.U."/>
            <person name="Montooth K."/>
            <person name="Mount S.M."/>
            <person name="Mu X."/>
            <person name="Myers E."/>
            <person name="Negre B."/>
            <person name="Newfeld S."/>
            <person name="Nielsen R."/>
            <person name="Noor M.A."/>
            <person name="O'Grady P."/>
            <person name="Pachter L."/>
            <person name="Papaceit M."/>
            <person name="Parisi M.J."/>
            <person name="Parisi M."/>
            <person name="Parts L."/>
            <person name="Pedersen J.S."/>
            <person name="Pesole G."/>
            <person name="Phillippy A.M."/>
            <person name="Ponting C.P."/>
            <person name="Pop M."/>
            <person name="Porcelli D."/>
            <person name="Powell J.R."/>
            <person name="Prohaska S."/>
            <person name="Pruitt K."/>
            <person name="Puig M."/>
            <person name="Quesneville H."/>
            <person name="Ram K.R."/>
            <person name="Rand D."/>
            <person name="Rasmussen M.D."/>
            <person name="Reed L.K."/>
            <person name="Reenan R."/>
            <person name="Reily A."/>
            <person name="Remington K.A."/>
            <person name="Rieger T.T."/>
            <person name="Ritchie M.G."/>
            <person name="Robin C."/>
            <person name="Rogers Y.H."/>
            <person name="Rohde C."/>
            <person name="Rozas J."/>
            <person name="Rubenfield M.J."/>
            <person name="Ruiz A."/>
            <person name="Russo S."/>
            <person name="Salzberg S.L."/>
            <person name="Sanchez-Gracia A."/>
            <person name="Saranga D.J."/>
            <person name="Sato H."/>
            <person name="Schaeffer S.W."/>
            <person name="Schatz M.C."/>
            <person name="Schlenke T."/>
            <person name="Schwartz R."/>
            <person name="Segarra C."/>
            <person name="Singh R.S."/>
            <person name="Sirot L."/>
            <person name="Sirota M."/>
            <person name="Sisneros N.B."/>
            <person name="Smith C.D."/>
            <person name="Smith T.F."/>
            <person name="Spieth J."/>
            <person name="Stage D.E."/>
            <person name="Stark A."/>
            <person name="Stephan W."/>
            <person name="Strausberg R.L."/>
            <person name="Strempel S."/>
            <person name="Sturgill D."/>
            <person name="Sutton G."/>
            <person name="Sutton G.G."/>
            <person name="Tao W."/>
            <person name="Teichmann S."/>
            <person name="Tobari Y.N."/>
            <person name="Tomimura Y."/>
            <person name="Tsolas J.M."/>
            <person name="Valente V.L."/>
            <person name="Venter E."/>
            <person name="Venter J.C."/>
            <person name="Vicario S."/>
            <person name="Vieira F.G."/>
            <person name="Vilella A.J."/>
            <person name="Villasante A."/>
            <person name="Walenz B."/>
            <person name="Wang J."/>
            <person name="Wasserman M."/>
            <person name="Watts T."/>
            <person name="Wilson D."/>
            <person name="Wilson R.K."/>
            <person name="Wing R.A."/>
            <person name="Wolfner M.F."/>
            <person name="Wong A."/>
            <person name="Wong G.K."/>
            <person name="Wu C.I."/>
            <person name="Wu G."/>
            <person name="Yamamoto D."/>
            <person name="Yang H.P."/>
            <person name="Yang S.P."/>
            <person name="Yorke J.A."/>
            <person name="Yoshida K."/>
            <person name="Zdobnov E."/>
            <person name="Zhang P."/>
            <person name="Zhang Y."/>
            <person name="Zimin A.V."/>
            <person name="Baldwin J."/>
            <person name="Abdouelleil A."/>
            <person name="Abdulkadir J."/>
            <person name="Abebe A."/>
            <person name="Abera B."/>
            <person name="Abreu J."/>
            <person name="Acer S.C."/>
            <person name="Aftuck L."/>
            <person name="Alexander A."/>
            <person name="An P."/>
            <person name="Anderson E."/>
            <person name="Anderson S."/>
            <person name="Arachi H."/>
            <person name="Azer M."/>
            <person name="Bachantsang P."/>
            <person name="Barry A."/>
            <person name="Bayul T."/>
            <person name="Berlin A."/>
            <person name="Bessette D."/>
            <person name="Bloom T."/>
            <person name="Blye J."/>
            <person name="Boguslavskiy L."/>
            <person name="Bonnet C."/>
            <person name="Boukhgalter B."/>
            <person name="Bourzgui I."/>
            <person name="Brown A."/>
            <person name="Cahill P."/>
            <person name="Channer S."/>
            <person name="Cheshatsang Y."/>
            <person name="Chuda L."/>
            <person name="Citroen M."/>
            <person name="Collymore A."/>
            <person name="Cooke P."/>
            <person name="Costello M."/>
            <person name="D'Aco K."/>
            <person name="Daza R."/>
            <person name="De Haan G."/>
            <person name="DeGray S."/>
            <person name="DeMaso C."/>
            <person name="Dhargay N."/>
            <person name="Dooley K."/>
            <person name="Dooley E."/>
            <person name="Doricent M."/>
            <person name="Dorje P."/>
            <person name="Dorjee K."/>
            <person name="Dupes A."/>
            <person name="Elong R."/>
            <person name="Falk J."/>
            <person name="Farina A."/>
            <person name="Faro S."/>
            <person name="Ferguson D."/>
            <person name="Fisher S."/>
            <person name="Foley C.D."/>
            <person name="Franke A."/>
            <person name="Friedrich D."/>
            <person name="Gadbois L."/>
            <person name="Gearin G."/>
            <person name="Gearin C.R."/>
            <person name="Giannoukos G."/>
            <person name="Goode T."/>
            <person name="Graham J."/>
            <person name="Grandbois E."/>
            <person name="Grewal S."/>
            <person name="Gyaltsen K."/>
            <person name="Hafez N."/>
            <person name="Hagos B."/>
            <person name="Hall J."/>
            <person name="Henson C."/>
            <person name="Hollinger A."/>
            <person name="Honan T."/>
            <person name="Huard M.D."/>
            <person name="Hughes L."/>
            <person name="Hurhula B."/>
            <person name="Husby M.E."/>
            <person name="Kamat A."/>
            <person name="Kanga B."/>
            <person name="Kashin S."/>
            <person name="Khazanovich D."/>
            <person name="Kisner P."/>
            <person name="Lance K."/>
            <person name="Lara M."/>
            <person name="Lee W."/>
            <person name="Lennon N."/>
            <person name="Letendre F."/>
            <person name="LeVine R."/>
            <person name="Lipovsky A."/>
            <person name="Liu X."/>
            <person name="Liu J."/>
            <person name="Liu S."/>
            <person name="Lokyitsang T."/>
            <person name="Lokyitsang Y."/>
            <person name="Lubonja R."/>
            <person name="Lui A."/>
            <person name="MacDonald P."/>
            <person name="Magnisalis V."/>
            <person name="Maru K."/>
            <person name="Matthews C."/>
            <person name="McCusker W."/>
            <person name="McDonough S."/>
            <person name="Mehta T."/>
            <person name="Meldrim J."/>
            <person name="Meneus L."/>
            <person name="Mihai O."/>
            <person name="Mihalev A."/>
            <person name="Mihova T."/>
            <person name="Mittelman R."/>
            <person name="Mlenga V."/>
            <person name="Montmayeur A."/>
            <person name="Mulrain L."/>
            <person name="Navidi A."/>
            <person name="Naylor J."/>
            <person name="Negash T."/>
            <person name="Nguyen T."/>
            <person name="Nguyen N."/>
            <person name="Nicol R."/>
            <person name="Norbu C."/>
            <person name="Norbu N."/>
            <person name="Novod N."/>
            <person name="O'Neill B."/>
            <person name="Osman S."/>
            <person name="Markiewicz E."/>
            <person name="Oyono O.L."/>
            <person name="Patti C."/>
            <person name="Phunkhang P."/>
            <person name="Pierre F."/>
            <person name="Priest M."/>
            <person name="Raghuraman S."/>
            <person name="Rege F."/>
            <person name="Reyes R."/>
            <person name="Rise C."/>
            <person name="Rogov P."/>
            <person name="Ross K."/>
            <person name="Ryan E."/>
            <person name="Settipalli S."/>
            <person name="Shea T."/>
            <person name="Sherpa N."/>
            <person name="Shi L."/>
            <person name="Shih D."/>
            <person name="Sparrow T."/>
            <person name="Spaulding J."/>
            <person name="Stalker J."/>
            <person name="Stange-Thomann N."/>
            <person name="Stavropoulos S."/>
            <person name="Stone C."/>
            <person name="Strader C."/>
            <person name="Tesfaye S."/>
            <person name="Thomson T."/>
            <person name="Thoulutsang Y."/>
            <person name="Thoulutsang D."/>
            <person name="Topham K."/>
            <person name="Topping I."/>
            <person name="Tsamla T."/>
            <person name="Vassiliev H."/>
            <person name="Vo A."/>
            <person name="Wangchuk T."/>
            <person name="Wangdi T."/>
            <person name="Weiand M."/>
            <person name="Wilkinson J."/>
            <person name="Wilson A."/>
            <person name="Yadav S."/>
            <person name="Young G."/>
            <person name="Yu Q."/>
            <person name="Zembek L."/>
            <person name="Zhong D."/>
            <person name="Zimmer A."/>
            <person name="Zwirko Z."/>
            <person name="Jaffe D.B."/>
            <person name="Alvarez P."/>
            <person name="Brockman W."/>
            <person name="Butler J."/>
            <person name="Chin C."/>
            <person name="Gnerre S."/>
            <person name="Grabherr M."/>
            <person name="Kleber M."/>
            <person name="Mauceli E."/>
            <person name="MacCallum I."/>
        </authorList>
    </citation>
    <scope>NUCLEOTIDE SEQUENCE [LARGE SCALE GENOMIC DNA]</scope>
    <source>
        <strain evidence="3">white501</strain>
    </source>
</reference>
<feature type="region of interest" description="Disordered" evidence="1">
    <location>
        <begin position="1"/>
        <end position="150"/>
    </location>
</feature>
<feature type="compositionally biased region" description="Polar residues" evidence="1">
    <location>
        <begin position="1"/>
        <end position="12"/>
    </location>
</feature>
<sequence>MLVSVNGTQQGKSPAEALSLAKTPQPLEQRPNSASKRANSTLTPPTNTPKRPKVKKNRPPTAPFDGPNTSRAAKAAESADQEVGQGPLSGMMFEKPPPISGLAMQQQPLQQQPHSHQHPHLDPHQMPTNQTAYGGYEGREQLVKKEKADDNSIASAVTTVAGIMWRWIDSILVR</sequence>
<accession>B4NSV1</accession>
<keyword evidence="3" id="KW-1185">Reference proteome</keyword>
<evidence type="ECO:0000313" key="2">
    <source>
        <dbReference type="EMBL" id="EDX15283.1"/>
    </source>
</evidence>
<dbReference type="OrthoDB" id="7871968at2759"/>
<dbReference type="AlphaFoldDB" id="B4NSV1"/>